<proteinExistence type="predicted"/>
<dbReference type="AlphaFoldDB" id="A0A6H1ZSF7"/>
<reference evidence="1" key="1">
    <citation type="submission" date="2020-03" db="EMBL/GenBank/DDBJ databases">
        <title>The deep terrestrial virosphere.</title>
        <authorList>
            <person name="Holmfeldt K."/>
            <person name="Nilsson E."/>
            <person name="Simone D."/>
            <person name="Lopez-Fernandez M."/>
            <person name="Wu X."/>
            <person name="de Brujin I."/>
            <person name="Lundin D."/>
            <person name="Andersson A."/>
            <person name="Bertilsson S."/>
            <person name="Dopson M."/>
        </authorList>
    </citation>
    <scope>NUCLEOTIDE SEQUENCE</scope>
    <source>
        <strain evidence="1">TM448A01913</strain>
    </source>
</reference>
<gene>
    <name evidence="1" type="ORF">TM448A01913_0018</name>
</gene>
<organism evidence="1">
    <name type="scientific">viral metagenome</name>
    <dbReference type="NCBI Taxonomy" id="1070528"/>
    <lineage>
        <taxon>unclassified sequences</taxon>
        <taxon>metagenomes</taxon>
        <taxon>organismal metagenomes</taxon>
    </lineage>
</organism>
<name>A0A6H1ZSF7_9ZZZZ</name>
<dbReference type="EMBL" id="MT144221">
    <property type="protein sequence ID" value="QJA50863.1"/>
    <property type="molecule type" value="Genomic_DNA"/>
</dbReference>
<accession>A0A6H1ZSF7</accession>
<protein>
    <submittedName>
        <fullName evidence="1">Uncharacterized protein</fullName>
    </submittedName>
</protein>
<evidence type="ECO:0000313" key="1">
    <source>
        <dbReference type="EMBL" id="QJA50863.1"/>
    </source>
</evidence>
<sequence length="59" mass="7367">MTIFIEIQVDIGEMLTLQKWRADYNEKEFYEKFKPSDEQKREYAKTERRFAELRRKYGL</sequence>